<evidence type="ECO:0000313" key="4">
    <source>
        <dbReference type="Proteomes" id="UP000231912"/>
    </source>
</evidence>
<reference evidence="3 4" key="1">
    <citation type="submission" date="2017-07" db="EMBL/GenBank/DDBJ databases">
        <title>Leptospira spp. isolated from tropical soils.</title>
        <authorList>
            <person name="Thibeaux R."/>
            <person name="Iraola G."/>
            <person name="Ferres I."/>
            <person name="Bierque E."/>
            <person name="Girault D."/>
            <person name="Soupe-Gilbert M.-E."/>
            <person name="Picardeau M."/>
            <person name="Goarant C."/>
        </authorList>
    </citation>
    <scope>NUCLEOTIDE SEQUENCE [LARGE SCALE GENOMIC DNA]</scope>
    <source>
        <strain evidence="3 4">FH2-C-A2</strain>
    </source>
</reference>
<name>A0A2M9Z7G5_9LEPT</name>
<keyword evidence="5" id="KW-1185">Reference proteome</keyword>
<reference evidence="2 5" key="2">
    <citation type="submission" date="2024-09" db="EMBL/GenBank/DDBJ databases">
        <title>Taxonomic and Genotyping Characterization of Leptospira Strains isolated from Multiple Sources in Colombia highlights the importance of intermediate species.</title>
        <authorList>
            <person name="Torres Higuera L."/>
            <person name="Rojas Tapias D."/>
            <person name="Jimenez Velasquez S."/>
            <person name="Renjifo Ibanez C."/>
        </authorList>
    </citation>
    <scope>NUCLEOTIDE SEQUENCE [LARGE SCALE GENOMIC DNA]</scope>
    <source>
        <strain evidence="2 5">Lep080</strain>
    </source>
</reference>
<dbReference type="GO" id="GO:0003700">
    <property type="term" value="F:DNA-binding transcription factor activity"/>
    <property type="evidence" value="ECO:0007669"/>
    <property type="project" value="InterPro"/>
</dbReference>
<gene>
    <name evidence="2" type="ORF">ACE5IX_07845</name>
    <name evidence="3" type="ORF">CH371_19315</name>
</gene>
<dbReference type="InterPro" id="IPR001845">
    <property type="entry name" value="HTH_ArsR_DNA-bd_dom"/>
</dbReference>
<accession>A0A2M9Z7G5</accession>
<dbReference type="Gene3D" id="1.10.10.10">
    <property type="entry name" value="Winged helix-like DNA-binding domain superfamily/Winged helix DNA-binding domain"/>
    <property type="match status" value="1"/>
</dbReference>
<dbReference type="InterPro" id="IPR036388">
    <property type="entry name" value="WH-like_DNA-bd_sf"/>
</dbReference>
<dbReference type="PANTHER" id="PTHR38600">
    <property type="entry name" value="TRANSCRIPTIONAL REGULATORY PROTEIN"/>
    <property type="match status" value="1"/>
</dbReference>
<comment type="caution">
    <text evidence="3">The sequence shown here is derived from an EMBL/GenBank/DDBJ whole genome shotgun (WGS) entry which is preliminary data.</text>
</comment>
<dbReference type="SMART" id="SM00418">
    <property type="entry name" value="HTH_ARSR"/>
    <property type="match status" value="1"/>
</dbReference>
<dbReference type="EMBL" id="NPDT01000011">
    <property type="protein sequence ID" value="PJZ64262.1"/>
    <property type="molecule type" value="Genomic_DNA"/>
</dbReference>
<evidence type="ECO:0000259" key="1">
    <source>
        <dbReference type="PROSITE" id="PS50987"/>
    </source>
</evidence>
<dbReference type="NCBIfam" id="NF033788">
    <property type="entry name" value="HTH_metalloreg"/>
    <property type="match status" value="1"/>
</dbReference>
<organism evidence="3 4">
    <name type="scientific">Leptospira wolffii</name>
    <dbReference type="NCBI Taxonomy" id="409998"/>
    <lineage>
        <taxon>Bacteria</taxon>
        <taxon>Pseudomonadati</taxon>
        <taxon>Spirochaetota</taxon>
        <taxon>Spirochaetia</taxon>
        <taxon>Leptospirales</taxon>
        <taxon>Leptospiraceae</taxon>
        <taxon>Leptospira</taxon>
    </lineage>
</organism>
<dbReference type="Proteomes" id="UP001580391">
    <property type="component" value="Unassembled WGS sequence"/>
</dbReference>
<dbReference type="PROSITE" id="PS50987">
    <property type="entry name" value="HTH_ARSR_2"/>
    <property type="match status" value="1"/>
</dbReference>
<sequence length="115" mass="12947">MPNQGVSLDNLFHALGDPTRRSILERLSLGPATVGELAEPFSMALPSFMQHLGVLEESSLVSSVKSGRVRTYSLTHSTLDLGEEWFVKQRTVWERRLGQLDSYLLDLKEKENDDT</sequence>
<dbReference type="RefSeq" id="WP_016544892.1">
    <property type="nucleotide sequence ID" value="NZ_JBHILI010000004.1"/>
</dbReference>
<dbReference type="SUPFAM" id="SSF46785">
    <property type="entry name" value="Winged helix' DNA-binding domain"/>
    <property type="match status" value="1"/>
</dbReference>
<dbReference type="Proteomes" id="UP000231912">
    <property type="component" value="Unassembled WGS sequence"/>
</dbReference>
<feature type="domain" description="HTH arsR-type" evidence="1">
    <location>
        <begin position="1"/>
        <end position="94"/>
    </location>
</feature>
<dbReference type="PANTHER" id="PTHR38600:SF2">
    <property type="entry name" value="SLL0088 PROTEIN"/>
    <property type="match status" value="1"/>
</dbReference>
<evidence type="ECO:0000313" key="2">
    <source>
        <dbReference type="EMBL" id="MFB5736413.1"/>
    </source>
</evidence>
<proteinExistence type="predicted"/>
<dbReference type="CDD" id="cd00090">
    <property type="entry name" value="HTH_ARSR"/>
    <property type="match status" value="1"/>
</dbReference>
<evidence type="ECO:0000313" key="3">
    <source>
        <dbReference type="EMBL" id="PJZ64262.1"/>
    </source>
</evidence>
<dbReference type="AlphaFoldDB" id="A0A2M9Z7G5"/>
<evidence type="ECO:0000313" key="5">
    <source>
        <dbReference type="Proteomes" id="UP001580391"/>
    </source>
</evidence>
<protein>
    <submittedName>
        <fullName evidence="2">ArsR/SmtB family transcription factor</fullName>
    </submittedName>
    <submittedName>
        <fullName evidence="3">Transcriptional regulator</fullName>
    </submittedName>
</protein>
<dbReference type="PRINTS" id="PR00778">
    <property type="entry name" value="HTHARSR"/>
</dbReference>
<dbReference type="EMBL" id="JBHILJ010000003">
    <property type="protein sequence ID" value="MFB5736413.1"/>
    <property type="molecule type" value="Genomic_DNA"/>
</dbReference>
<dbReference type="Pfam" id="PF12840">
    <property type="entry name" value="HTH_20"/>
    <property type="match status" value="1"/>
</dbReference>
<dbReference type="InterPro" id="IPR011991">
    <property type="entry name" value="ArsR-like_HTH"/>
</dbReference>
<dbReference type="InterPro" id="IPR036390">
    <property type="entry name" value="WH_DNA-bd_sf"/>
</dbReference>